<protein>
    <submittedName>
        <fullName evidence="2">Uncharacterized protein</fullName>
    </submittedName>
</protein>
<dbReference type="RefSeq" id="YP_009482449.1">
    <property type="nucleotide sequence ID" value="NC_037666.1"/>
</dbReference>
<accession>A0A2U7UDD6</accession>
<evidence type="ECO:0000256" key="1">
    <source>
        <dbReference type="SAM" id="MobiDB-lite"/>
    </source>
</evidence>
<dbReference type="GeneID" id="36843159"/>
<organism evidence="2">
    <name type="scientific">Pandoravirus neocaledonia</name>
    <dbReference type="NCBI Taxonomy" id="2107708"/>
    <lineage>
        <taxon>Viruses</taxon>
        <taxon>Pandoravirus</taxon>
    </lineage>
</organism>
<gene>
    <name evidence="2" type="ORF">pneo_cds_839</name>
</gene>
<reference evidence="2" key="1">
    <citation type="journal article" date="2018" name="Nat. Commun.">
        <title>Diversity and evolution of the emerging Pandoraviridae family.</title>
        <authorList>
            <person name="Legendre M."/>
            <person name="Fabre E."/>
            <person name="Poirot O."/>
            <person name="Jeudy S."/>
            <person name="Lartigue A."/>
            <person name="Alempic J.M."/>
            <person name="Beucher L."/>
            <person name="Philippe N."/>
            <person name="Bertaux L."/>
            <person name="Christo-Foroux E."/>
            <person name="Labadie K."/>
            <person name="Coute Y."/>
            <person name="Abergel C."/>
            <person name="Claverie J.M."/>
        </authorList>
    </citation>
    <scope>NUCLEOTIDE SEQUENCE [LARGE SCALE GENOMIC DNA]</scope>
    <source>
        <strain evidence="2">Neocaledonia</strain>
    </source>
</reference>
<name>A0A2U7UDD6_9VIRU</name>
<dbReference type="Proteomes" id="UP000249287">
    <property type="component" value="Segment"/>
</dbReference>
<sequence>MSMSGALSPQHRRARRSETGRGRKSRAIVAPHGCTPAQAAIDNGLHTGAAF</sequence>
<proteinExistence type="predicted"/>
<dbReference type="KEGG" id="vg:36843159"/>
<dbReference type="EMBL" id="MG011690">
    <property type="protein sequence ID" value="AVK76446.1"/>
    <property type="molecule type" value="Genomic_DNA"/>
</dbReference>
<evidence type="ECO:0000313" key="2">
    <source>
        <dbReference type="EMBL" id="AVK76446.1"/>
    </source>
</evidence>
<feature type="region of interest" description="Disordered" evidence="1">
    <location>
        <begin position="1"/>
        <end position="51"/>
    </location>
</feature>